<dbReference type="InterPro" id="IPR038766">
    <property type="entry name" value="Membrane_comp_ABC_pdt"/>
</dbReference>
<protein>
    <submittedName>
        <fullName evidence="8">ABC transporter permease</fullName>
    </submittedName>
</protein>
<feature type="transmembrane region" description="Helical" evidence="6">
    <location>
        <begin position="258"/>
        <end position="276"/>
    </location>
</feature>
<evidence type="ECO:0000256" key="6">
    <source>
        <dbReference type="SAM" id="Phobius"/>
    </source>
</evidence>
<feature type="transmembrane region" description="Helical" evidence="6">
    <location>
        <begin position="394"/>
        <end position="412"/>
    </location>
</feature>
<evidence type="ECO:0000313" key="8">
    <source>
        <dbReference type="EMBL" id="OZY84735.1"/>
    </source>
</evidence>
<feature type="domain" description="ABC3 transporter permease C-terminal" evidence="7">
    <location>
        <begin position="262"/>
        <end position="374"/>
    </location>
</feature>
<feature type="transmembrane region" description="Helical" evidence="6">
    <location>
        <begin position="794"/>
        <end position="814"/>
    </location>
</feature>
<dbReference type="PANTHER" id="PTHR30287">
    <property type="entry name" value="MEMBRANE COMPONENT OF PREDICTED ABC SUPERFAMILY METABOLITE UPTAKE TRANSPORTER"/>
    <property type="match status" value="1"/>
</dbReference>
<dbReference type="STRING" id="1209072.GCA_000766945_02275"/>
<feature type="transmembrane region" description="Helical" evidence="6">
    <location>
        <begin position="750"/>
        <end position="774"/>
    </location>
</feature>
<feature type="transmembrane region" description="Helical" evidence="6">
    <location>
        <begin position="418"/>
        <end position="443"/>
    </location>
</feature>
<reference evidence="9" key="1">
    <citation type="submission" date="2017-05" db="EMBL/GenBank/DDBJ databases">
        <authorList>
            <person name="Barney B.M."/>
        </authorList>
    </citation>
    <scope>NUCLEOTIDE SEQUENCE [LARGE SCALE GENOMIC DNA]</scope>
    <source>
        <strain evidence="9">PSBB022</strain>
    </source>
</reference>
<evidence type="ECO:0000256" key="5">
    <source>
        <dbReference type="ARBA" id="ARBA00023136"/>
    </source>
</evidence>
<accession>A0A266Q4G2</accession>
<comment type="subcellular location">
    <subcellularLocation>
        <location evidence="1">Cell membrane</location>
        <topology evidence="1">Multi-pass membrane protein</topology>
    </subcellularLocation>
</comment>
<proteinExistence type="predicted"/>
<dbReference type="Proteomes" id="UP000216101">
    <property type="component" value="Unassembled WGS sequence"/>
</dbReference>
<dbReference type="GO" id="GO:0005886">
    <property type="term" value="C:plasma membrane"/>
    <property type="evidence" value="ECO:0007669"/>
    <property type="project" value="UniProtKB-SubCell"/>
</dbReference>
<organism evidence="8 9">
    <name type="scientific">Cellvibrio mixtus</name>
    <dbReference type="NCBI Taxonomy" id="39650"/>
    <lineage>
        <taxon>Bacteria</taxon>
        <taxon>Pseudomonadati</taxon>
        <taxon>Pseudomonadota</taxon>
        <taxon>Gammaproteobacteria</taxon>
        <taxon>Cellvibrionales</taxon>
        <taxon>Cellvibrionaceae</taxon>
        <taxon>Cellvibrio</taxon>
    </lineage>
</organism>
<keyword evidence="4 6" id="KW-1133">Transmembrane helix</keyword>
<name>A0A266Q4G2_9GAMM</name>
<evidence type="ECO:0000259" key="7">
    <source>
        <dbReference type="Pfam" id="PF02687"/>
    </source>
</evidence>
<keyword evidence="5 6" id="KW-0472">Membrane</keyword>
<feature type="transmembrane region" description="Helical" evidence="6">
    <location>
        <begin position="470"/>
        <end position="489"/>
    </location>
</feature>
<feature type="domain" description="ABC3 transporter permease C-terminal" evidence="7">
    <location>
        <begin position="710"/>
        <end position="823"/>
    </location>
</feature>
<gene>
    <name evidence="8" type="ORF">CBP51_16330</name>
</gene>
<feature type="transmembrane region" description="Helical" evidence="6">
    <location>
        <begin position="20"/>
        <end position="38"/>
    </location>
</feature>
<evidence type="ECO:0000313" key="9">
    <source>
        <dbReference type="Proteomes" id="UP000216101"/>
    </source>
</evidence>
<keyword evidence="2" id="KW-1003">Cell membrane</keyword>
<feature type="transmembrane region" description="Helical" evidence="6">
    <location>
        <begin position="310"/>
        <end position="329"/>
    </location>
</feature>
<dbReference type="EMBL" id="NHNI01000002">
    <property type="protein sequence ID" value="OZY84735.1"/>
    <property type="molecule type" value="Genomic_DNA"/>
</dbReference>
<evidence type="ECO:0000256" key="2">
    <source>
        <dbReference type="ARBA" id="ARBA00022475"/>
    </source>
</evidence>
<sequence length="832" mass="91652">MKLAINLLRRNWRSGELKLLGFSLMLAVAVLSGIAIFTDRLETTLVSESNSVLGADYIVRGSSPQDAAWAIEADKAAIKHTQSALFSSMVFAGDEMHLASVKTVDQGYPLRGHFEISKVPFAMNPEDIQVVTGIPAPGEAWVDSRLLPLLKIELGDKVAVGEYELRITHVLIREPDSANPFSMTGARLIMNFSDLEKTQVVQPGSRVDYQWLIASDDSSQLKTFVDYLKPQLSKHQRLVDINSAQERVGRTLETSRQFLLLSAVIAVLLAGVAIAITSRQFSARHTDQVALMKSLGASAQRIRSLYISQLVLLGIIASFIGLCAGELLQRSVAVSLQQAYQIRLGSATFYPYGLSFFSGILCLVFFALPALWHLPAVPPLKILRRELAVNMPQVWQQGLLALLAVLTLVILFSRDIELALSISGALLAVILITIAAAYGLLLLSKKMVLRLGGFWRLAFANLQRQRGQSLVQILVFSIAIMLLFTLTIVRTSLIEEWKVQVPDEAPNHFLVNIPPAELNSVQAILAENHVRPEPLYPMMRARLTHINGVETTEEQRSIANALRRELNVTWSDTLAEDNKILTGLWWDKWQRSPANLPGVSVEVETAKEIGLNIGDKLQFSFGGLLLDAEVASFRSLDWRSMRPNFFFIFEPGSLDSYSPTYITSIYLPADQKSVINKLLLDHPTILVMELDRIIGQIRSIVNQVSDGVLLVLWLTLIGGCLVLLAAVMGSIAARKQQAGLLRALGSPRRLIVGSICAEFAILGFLAGLIAIIGTEILLISLQTFVLKTPIQPHYVYWLISPLSGAVFVSALGYMCCRHTVTTPPAVVLREAA</sequence>
<feature type="transmembrane region" description="Helical" evidence="6">
    <location>
        <begin position="707"/>
        <end position="729"/>
    </location>
</feature>
<feature type="transmembrane region" description="Helical" evidence="6">
    <location>
        <begin position="349"/>
        <end position="374"/>
    </location>
</feature>
<evidence type="ECO:0000256" key="1">
    <source>
        <dbReference type="ARBA" id="ARBA00004651"/>
    </source>
</evidence>
<evidence type="ECO:0000256" key="4">
    <source>
        <dbReference type="ARBA" id="ARBA00022989"/>
    </source>
</evidence>
<dbReference type="AlphaFoldDB" id="A0A266Q4G2"/>
<comment type="caution">
    <text evidence="8">The sequence shown here is derived from an EMBL/GenBank/DDBJ whole genome shotgun (WGS) entry which is preliminary data.</text>
</comment>
<dbReference type="Pfam" id="PF02687">
    <property type="entry name" value="FtsX"/>
    <property type="match status" value="2"/>
</dbReference>
<dbReference type="InterPro" id="IPR003838">
    <property type="entry name" value="ABC3_permease_C"/>
</dbReference>
<dbReference type="RefSeq" id="WP_094985754.1">
    <property type="nucleotide sequence ID" value="NZ_NHNI01000002.1"/>
</dbReference>
<evidence type="ECO:0000256" key="3">
    <source>
        <dbReference type="ARBA" id="ARBA00022692"/>
    </source>
</evidence>
<dbReference type="PANTHER" id="PTHR30287:SF1">
    <property type="entry name" value="INNER MEMBRANE PROTEIN"/>
    <property type="match status" value="1"/>
</dbReference>
<keyword evidence="9" id="KW-1185">Reference proteome</keyword>
<keyword evidence="3 6" id="KW-0812">Transmembrane</keyword>